<keyword evidence="2" id="KW-0349">Heme</keyword>
<dbReference type="PANTHER" id="PTHR46696:SF4">
    <property type="entry name" value="BIOTIN BIOSYNTHESIS CYTOCHROME P450"/>
    <property type="match status" value="1"/>
</dbReference>
<keyword evidence="2" id="KW-0503">Monooxygenase</keyword>
<evidence type="ECO:0000313" key="4">
    <source>
        <dbReference type="Proteomes" id="UP001601303"/>
    </source>
</evidence>
<dbReference type="InterPro" id="IPR017972">
    <property type="entry name" value="Cyt_P450_CS"/>
</dbReference>
<name>A0ABW6LZI1_9ACTN</name>
<evidence type="ECO:0000256" key="1">
    <source>
        <dbReference type="ARBA" id="ARBA00010617"/>
    </source>
</evidence>
<keyword evidence="2" id="KW-0408">Iron</keyword>
<dbReference type="InterPro" id="IPR001128">
    <property type="entry name" value="Cyt_P450"/>
</dbReference>
<sequence>MPDFDRTDFFTDGSVVDDPYPYFEHLRSRCPVYRESHHGVVAVTGYDEAVRVYRDHETFSSCNSVTGPFSGLPAEPGGDDIGPLIEQVREQLPMSEHLVTMDPPLHTAQRALLARLLTPRRLKENEEFMWRLADRQIDEFAARGRVELLREYAQPFALLVIADLLGVPEEFHEPFRVRLGLQKVGSLVPDEAVSGNALEFLEEQFGSFVRERRREPRADVLTALATATFPDGSTPDVTDVVRVATFLFAAGQETTARLLSSVMLVLAERPDLQALLREDRSLIPAFVEETLRLESPVKSDFRLVRRSTTLHDVDLPAGTTVMLLNGAVNRDPTHFEEPDRFRVDRPNAREHLAFGRGVHACPGSPLARVEARVSVERLLDRMADIHLDEAEHGPVSDRRLSYEPTYILRGLTALHLGYTPVG</sequence>
<dbReference type="InterPro" id="IPR036396">
    <property type="entry name" value="Cyt_P450_sf"/>
</dbReference>
<evidence type="ECO:0000256" key="2">
    <source>
        <dbReference type="RuleBase" id="RU000461"/>
    </source>
</evidence>
<keyword evidence="2" id="KW-0560">Oxidoreductase</keyword>
<gene>
    <name evidence="3" type="ORF">ACFYNQ_07360</name>
</gene>
<evidence type="ECO:0000313" key="3">
    <source>
        <dbReference type="EMBL" id="MFE9598387.1"/>
    </source>
</evidence>
<accession>A0ABW6LZI1</accession>
<dbReference type="EMBL" id="JBIAHM010000002">
    <property type="protein sequence ID" value="MFE9598387.1"/>
    <property type="molecule type" value="Genomic_DNA"/>
</dbReference>
<dbReference type="PANTHER" id="PTHR46696">
    <property type="entry name" value="P450, PUTATIVE (EUROFUNG)-RELATED"/>
    <property type="match status" value="1"/>
</dbReference>
<protein>
    <submittedName>
        <fullName evidence="3">Cytochrome P450</fullName>
    </submittedName>
</protein>
<dbReference type="PRINTS" id="PR00359">
    <property type="entry name" value="BP450"/>
</dbReference>
<dbReference type="RefSeq" id="WP_388103717.1">
    <property type="nucleotide sequence ID" value="NZ_JBIAHM010000002.1"/>
</dbReference>
<keyword evidence="2" id="KW-0479">Metal-binding</keyword>
<comment type="caution">
    <text evidence="3">The sequence shown here is derived from an EMBL/GenBank/DDBJ whole genome shotgun (WGS) entry which is preliminary data.</text>
</comment>
<proteinExistence type="inferred from homology"/>
<reference evidence="3 4" key="1">
    <citation type="submission" date="2024-10" db="EMBL/GenBank/DDBJ databases">
        <title>The Natural Products Discovery Center: Release of the First 8490 Sequenced Strains for Exploring Actinobacteria Biosynthetic Diversity.</title>
        <authorList>
            <person name="Kalkreuter E."/>
            <person name="Kautsar S.A."/>
            <person name="Yang D."/>
            <person name="Bader C.D."/>
            <person name="Teijaro C.N."/>
            <person name="Fluegel L."/>
            <person name="Davis C.M."/>
            <person name="Simpson J.R."/>
            <person name="Lauterbach L."/>
            <person name="Steele A.D."/>
            <person name="Gui C."/>
            <person name="Meng S."/>
            <person name="Li G."/>
            <person name="Viehrig K."/>
            <person name="Ye F."/>
            <person name="Su P."/>
            <person name="Kiefer A.F."/>
            <person name="Nichols A."/>
            <person name="Cepeda A.J."/>
            <person name="Yan W."/>
            <person name="Fan B."/>
            <person name="Jiang Y."/>
            <person name="Adhikari A."/>
            <person name="Zheng C.-J."/>
            <person name="Schuster L."/>
            <person name="Cowan T.M."/>
            <person name="Smanski M.J."/>
            <person name="Chevrette M.G."/>
            <person name="De Carvalho L.P.S."/>
            <person name="Shen B."/>
        </authorList>
    </citation>
    <scope>NUCLEOTIDE SEQUENCE [LARGE SCALE GENOMIC DNA]</scope>
    <source>
        <strain evidence="3 4">NPDC006488</strain>
    </source>
</reference>
<dbReference type="InterPro" id="IPR002397">
    <property type="entry name" value="Cyt_P450_B"/>
</dbReference>
<dbReference type="Proteomes" id="UP001601303">
    <property type="component" value="Unassembled WGS sequence"/>
</dbReference>
<dbReference type="Gene3D" id="1.10.630.10">
    <property type="entry name" value="Cytochrome P450"/>
    <property type="match status" value="1"/>
</dbReference>
<dbReference type="PROSITE" id="PS00086">
    <property type="entry name" value="CYTOCHROME_P450"/>
    <property type="match status" value="1"/>
</dbReference>
<dbReference type="Pfam" id="PF00067">
    <property type="entry name" value="p450"/>
    <property type="match status" value="1"/>
</dbReference>
<comment type="similarity">
    <text evidence="1 2">Belongs to the cytochrome P450 family.</text>
</comment>
<keyword evidence="4" id="KW-1185">Reference proteome</keyword>
<dbReference type="PRINTS" id="PR00385">
    <property type="entry name" value="P450"/>
</dbReference>
<organism evidence="3 4">
    <name type="scientific">Streptomyces hokutonensis</name>
    <dbReference type="NCBI Taxonomy" id="1306990"/>
    <lineage>
        <taxon>Bacteria</taxon>
        <taxon>Bacillati</taxon>
        <taxon>Actinomycetota</taxon>
        <taxon>Actinomycetes</taxon>
        <taxon>Kitasatosporales</taxon>
        <taxon>Streptomycetaceae</taxon>
        <taxon>Streptomyces</taxon>
    </lineage>
</organism>
<dbReference type="SUPFAM" id="SSF48264">
    <property type="entry name" value="Cytochrome P450"/>
    <property type="match status" value="1"/>
</dbReference>